<accession>A0A0L7LUJ2</accession>
<name>A0A0L7LUJ2_OPEBR</name>
<keyword evidence="2" id="KW-1185">Reference proteome</keyword>
<dbReference type="AlphaFoldDB" id="A0A0L7LUJ2"/>
<dbReference type="Proteomes" id="UP000037510">
    <property type="component" value="Unassembled WGS sequence"/>
</dbReference>
<sequence>MRDYTFLECRVDDSARVSGVRVAASSLPAPARDIVRCETTRYYSVVSTTLHVCPGCALRPHLYQRLPETS</sequence>
<comment type="caution">
    <text evidence="1">The sequence shown here is derived from an EMBL/GenBank/DDBJ whole genome shotgun (WGS) entry which is preliminary data.</text>
</comment>
<evidence type="ECO:0000313" key="2">
    <source>
        <dbReference type="Proteomes" id="UP000037510"/>
    </source>
</evidence>
<reference evidence="1 2" key="1">
    <citation type="journal article" date="2015" name="Genome Biol. Evol.">
        <title>The genome of winter moth (Operophtera brumata) provides a genomic perspective on sexual dimorphism and phenology.</title>
        <authorList>
            <person name="Derks M.F."/>
            <person name="Smit S."/>
            <person name="Salis L."/>
            <person name="Schijlen E."/>
            <person name="Bossers A."/>
            <person name="Mateman C."/>
            <person name="Pijl A.S."/>
            <person name="de Ridder D."/>
            <person name="Groenen M.A."/>
            <person name="Visser M.E."/>
            <person name="Megens H.J."/>
        </authorList>
    </citation>
    <scope>NUCLEOTIDE SEQUENCE [LARGE SCALE GENOMIC DNA]</scope>
    <source>
        <strain evidence="1">WM2013NL</strain>
        <tissue evidence="1">Head and thorax</tissue>
    </source>
</reference>
<evidence type="ECO:0000313" key="1">
    <source>
        <dbReference type="EMBL" id="KOB79064.1"/>
    </source>
</evidence>
<proteinExistence type="predicted"/>
<gene>
    <name evidence="1" type="ORF">OBRU01_01208</name>
</gene>
<protein>
    <submittedName>
        <fullName evidence="1">Beta-xylosidase</fullName>
    </submittedName>
</protein>
<organism evidence="1 2">
    <name type="scientific">Operophtera brumata</name>
    <name type="common">Winter moth</name>
    <name type="synonym">Phalaena brumata</name>
    <dbReference type="NCBI Taxonomy" id="104452"/>
    <lineage>
        <taxon>Eukaryota</taxon>
        <taxon>Metazoa</taxon>
        <taxon>Ecdysozoa</taxon>
        <taxon>Arthropoda</taxon>
        <taxon>Hexapoda</taxon>
        <taxon>Insecta</taxon>
        <taxon>Pterygota</taxon>
        <taxon>Neoptera</taxon>
        <taxon>Endopterygota</taxon>
        <taxon>Lepidoptera</taxon>
        <taxon>Glossata</taxon>
        <taxon>Ditrysia</taxon>
        <taxon>Geometroidea</taxon>
        <taxon>Geometridae</taxon>
        <taxon>Larentiinae</taxon>
        <taxon>Operophtera</taxon>
    </lineage>
</organism>
<dbReference type="EMBL" id="JTDY01000068">
    <property type="protein sequence ID" value="KOB79064.1"/>
    <property type="molecule type" value="Genomic_DNA"/>
</dbReference>